<protein>
    <recommendedName>
        <fullName evidence="3">DUF1800 domain-containing protein</fullName>
    </recommendedName>
</protein>
<name>A0A919E8W5_9PROT</name>
<evidence type="ECO:0000313" key="2">
    <source>
        <dbReference type="Proteomes" id="UP000630923"/>
    </source>
</evidence>
<gene>
    <name evidence="1" type="ORF">GCM10017044_20510</name>
</gene>
<comment type="caution">
    <text evidence="1">The sequence shown here is derived from an EMBL/GenBank/DDBJ whole genome shotgun (WGS) entry which is preliminary data.</text>
</comment>
<organism evidence="1 2">
    <name type="scientific">Kordiimonas sediminis</name>
    <dbReference type="NCBI Taxonomy" id="1735581"/>
    <lineage>
        <taxon>Bacteria</taxon>
        <taxon>Pseudomonadati</taxon>
        <taxon>Pseudomonadota</taxon>
        <taxon>Alphaproteobacteria</taxon>
        <taxon>Kordiimonadales</taxon>
        <taxon>Kordiimonadaceae</taxon>
        <taxon>Kordiimonas</taxon>
    </lineage>
</organism>
<reference evidence="1" key="2">
    <citation type="submission" date="2020-09" db="EMBL/GenBank/DDBJ databases">
        <authorList>
            <person name="Sun Q."/>
            <person name="Kim S."/>
        </authorList>
    </citation>
    <scope>NUCLEOTIDE SEQUENCE</scope>
    <source>
        <strain evidence="1">KCTC 42590</strain>
    </source>
</reference>
<dbReference type="RefSeq" id="WP_191252621.1">
    <property type="nucleotide sequence ID" value="NZ_BNCI01000002.1"/>
</dbReference>
<dbReference type="Pfam" id="PF08811">
    <property type="entry name" value="DUF1800"/>
    <property type="match status" value="1"/>
</dbReference>
<evidence type="ECO:0000313" key="1">
    <source>
        <dbReference type="EMBL" id="GHF25594.1"/>
    </source>
</evidence>
<accession>A0A919E8W5</accession>
<keyword evidence="2" id="KW-1185">Reference proteome</keyword>
<sequence>MPDTAAIVLSRFGMGARPGERTKLITNPAQWAQDQLQVNTGIDPVFAALPSTQTAASTFSEFRDLRKKGTKAGQENLSDEAKEIRKTLRDIGLAEIDARMTVGLTTQTPFAERLVRFWSNHFAVSSKRQKIAPMVGAFEREAIRPNLSGSFLDLLIAAEQHPAMIMFLDNELSVGPNSKVGLRRDRGLNENLAREILELHTLGVNGGYSQEDVTSFARILTGWTVADGKRIEGPLGSFQFFPKIHEPGTHQVLGKSYAEGGITQGLSVLNDLANHPATAHFIASKLVKHFISDVPKQSDVDRITDVFQETEGHLPSIHAALLTLPSGFTAPLQKARSPEAYITATLRGINHIPPKRGPLQQAMKMMGYKPFAPDGPDGFPDTSGEWLSGAALLRRIEWADTLGDKFGSTVDARSLMADLYGGLLSDETETAIRRAESGAQGLAIALASPEMIFT</sequence>
<reference evidence="1" key="1">
    <citation type="journal article" date="2014" name="Int. J. Syst. Evol. Microbiol.">
        <title>Complete genome sequence of Corynebacterium casei LMG S-19264T (=DSM 44701T), isolated from a smear-ripened cheese.</title>
        <authorList>
            <consortium name="US DOE Joint Genome Institute (JGI-PGF)"/>
            <person name="Walter F."/>
            <person name="Albersmeier A."/>
            <person name="Kalinowski J."/>
            <person name="Ruckert C."/>
        </authorList>
    </citation>
    <scope>NUCLEOTIDE SEQUENCE</scope>
    <source>
        <strain evidence="1">KCTC 42590</strain>
    </source>
</reference>
<dbReference type="EMBL" id="BNCI01000002">
    <property type="protein sequence ID" value="GHF25594.1"/>
    <property type="molecule type" value="Genomic_DNA"/>
</dbReference>
<dbReference type="InterPro" id="IPR014917">
    <property type="entry name" value="DUF1800"/>
</dbReference>
<dbReference type="AlphaFoldDB" id="A0A919E8W5"/>
<dbReference type="Proteomes" id="UP000630923">
    <property type="component" value="Unassembled WGS sequence"/>
</dbReference>
<proteinExistence type="predicted"/>
<evidence type="ECO:0008006" key="3">
    <source>
        <dbReference type="Google" id="ProtNLM"/>
    </source>
</evidence>